<keyword evidence="3" id="KW-1185">Reference proteome</keyword>
<comment type="caution">
    <text evidence="2">The sequence shown here is derived from an EMBL/GenBank/DDBJ whole genome shotgun (WGS) entry which is preliminary data.</text>
</comment>
<reference evidence="2 3" key="1">
    <citation type="submission" date="2024-04" db="EMBL/GenBank/DDBJ databases">
        <title>Phyllosticta paracitricarpa is synonymous to the EU quarantine fungus P. citricarpa based on phylogenomic analyses.</title>
        <authorList>
            <consortium name="Lawrence Berkeley National Laboratory"/>
            <person name="Van Ingen-Buijs V.A."/>
            <person name="Van Westerhoven A.C."/>
            <person name="Haridas S."/>
            <person name="Skiadas P."/>
            <person name="Martin F."/>
            <person name="Groenewald J.Z."/>
            <person name="Crous P.W."/>
            <person name="Seidl M.F."/>
        </authorList>
    </citation>
    <scope>NUCLEOTIDE SEQUENCE [LARGE SCALE GENOMIC DNA]</scope>
    <source>
        <strain evidence="2 3">CBS 123371</strain>
    </source>
</reference>
<accession>A0ABR1KZ12</accession>
<evidence type="ECO:0000256" key="1">
    <source>
        <dbReference type="SAM" id="MobiDB-lite"/>
    </source>
</evidence>
<feature type="region of interest" description="Disordered" evidence="1">
    <location>
        <begin position="1"/>
        <end position="24"/>
    </location>
</feature>
<name>A0ABR1KZ12_9PEZI</name>
<dbReference type="EMBL" id="JBBPHU010000001">
    <property type="protein sequence ID" value="KAK7524093.1"/>
    <property type="molecule type" value="Genomic_DNA"/>
</dbReference>
<gene>
    <name evidence="2" type="ORF">IWZ03DRAFT_403157</name>
</gene>
<sequence length="320" mass="35670">MPPADDGVRRKQQRRHVSTLPTATRGELKDMILRQTNVPTLQSMRLRTSTSSARHLHHPGDKCDDHRDDHRDDHSLARLCCTPANALESLRLDSGLDSCCADDFLHQDSLLPFHGLALSPRVSEVHLSRLIASADAVGRNRRVPLWWDPDDPDDDVVALVFPQSDKSWEKLLVRLRVVLLSFFPSSSSSSKKPPSSSISLHMRRRLIDSVGVTSDRYGSGSDGRILLDTYSNDDDAQGSGSGWFVRTPPLQRQHAQPQQLQQPCCPLCEQTRRSSSLDSRGLMLADERIGVDSGLDDVRRVLGLRWGAGLSDDGVVFDLW</sequence>
<protein>
    <submittedName>
        <fullName evidence="2">Uncharacterized protein</fullName>
    </submittedName>
</protein>
<proteinExistence type="predicted"/>
<evidence type="ECO:0000313" key="2">
    <source>
        <dbReference type="EMBL" id="KAK7524093.1"/>
    </source>
</evidence>
<evidence type="ECO:0000313" key="3">
    <source>
        <dbReference type="Proteomes" id="UP001363622"/>
    </source>
</evidence>
<dbReference type="Proteomes" id="UP001363622">
    <property type="component" value="Unassembled WGS sequence"/>
</dbReference>
<organism evidence="2 3">
    <name type="scientific">Phyllosticta citriasiana</name>
    <dbReference type="NCBI Taxonomy" id="595635"/>
    <lineage>
        <taxon>Eukaryota</taxon>
        <taxon>Fungi</taxon>
        <taxon>Dikarya</taxon>
        <taxon>Ascomycota</taxon>
        <taxon>Pezizomycotina</taxon>
        <taxon>Dothideomycetes</taxon>
        <taxon>Dothideomycetes incertae sedis</taxon>
        <taxon>Botryosphaeriales</taxon>
        <taxon>Phyllostictaceae</taxon>
        <taxon>Phyllosticta</taxon>
    </lineage>
</organism>